<organism evidence="1">
    <name type="scientific">Rhizophora mucronata</name>
    <name type="common">Asiatic mangrove</name>
    <dbReference type="NCBI Taxonomy" id="61149"/>
    <lineage>
        <taxon>Eukaryota</taxon>
        <taxon>Viridiplantae</taxon>
        <taxon>Streptophyta</taxon>
        <taxon>Embryophyta</taxon>
        <taxon>Tracheophyta</taxon>
        <taxon>Spermatophyta</taxon>
        <taxon>Magnoliopsida</taxon>
        <taxon>eudicotyledons</taxon>
        <taxon>Gunneridae</taxon>
        <taxon>Pentapetalae</taxon>
        <taxon>rosids</taxon>
        <taxon>fabids</taxon>
        <taxon>Malpighiales</taxon>
        <taxon>Rhizophoraceae</taxon>
        <taxon>Rhizophora</taxon>
    </lineage>
</organism>
<protein>
    <submittedName>
        <fullName evidence="1">Uncharacterized protein MANES_02G042700</fullName>
    </submittedName>
</protein>
<name>A0A2P2JZC2_RHIMU</name>
<reference evidence="1" key="1">
    <citation type="submission" date="2018-02" db="EMBL/GenBank/DDBJ databases">
        <title>Rhizophora mucronata_Transcriptome.</title>
        <authorList>
            <person name="Meera S.P."/>
            <person name="Sreeshan A."/>
            <person name="Augustine A."/>
        </authorList>
    </citation>
    <scope>NUCLEOTIDE SEQUENCE</scope>
    <source>
        <tissue evidence="1">Leaf</tissue>
    </source>
</reference>
<dbReference type="AlphaFoldDB" id="A0A2P2JZC2"/>
<evidence type="ECO:0000313" key="1">
    <source>
        <dbReference type="EMBL" id="MBW98822.1"/>
    </source>
</evidence>
<accession>A0A2P2JZC2</accession>
<sequence>MLPVALKNLSKNDPSSNLIIEVMFPTAWRRPIVPQALPTVCLMK</sequence>
<proteinExistence type="predicted"/>
<dbReference type="EMBL" id="GGEC01018339">
    <property type="protein sequence ID" value="MBW98822.1"/>
    <property type="molecule type" value="Transcribed_RNA"/>
</dbReference>